<name>A0ABT0Z321_9FLAO</name>
<protein>
    <submittedName>
        <fullName evidence="1">Nuclear transport factor 2 family protein</fullName>
    </submittedName>
</protein>
<gene>
    <name evidence="1" type="ORF">NE848_12155</name>
</gene>
<dbReference type="Proteomes" id="UP001155077">
    <property type="component" value="Unassembled WGS sequence"/>
</dbReference>
<dbReference type="EMBL" id="JAMSCK010000004">
    <property type="protein sequence ID" value="MCM8570136.1"/>
    <property type="molecule type" value="Genomic_DNA"/>
</dbReference>
<sequence length="122" mass="14038">MGSRKDFIKKINEAFASCDIEFISGSVTDDIQWKIVGDKTIAGRSDFESELGRMKQGGPMEIKVVEFINEKEKTVVEGIVEIKIEPGKYKRYAFCDVYIFKDDNSNKVKELRTYISQIKKKQ</sequence>
<evidence type="ECO:0000313" key="1">
    <source>
        <dbReference type="EMBL" id="MCM8570136.1"/>
    </source>
</evidence>
<reference evidence="1" key="1">
    <citation type="submission" date="2022-06" db="EMBL/GenBank/DDBJ databases">
        <title>Gramella sediminis sp. nov., isolated from deep-sea sediment of the Indian Ocean.</title>
        <authorList>
            <person name="Yang L."/>
        </authorList>
    </citation>
    <scope>NUCLEOTIDE SEQUENCE</scope>
    <source>
        <strain evidence="1">HMD3159</strain>
    </source>
</reference>
<accession>A0ABT0Z321</accession>
<dbReference type="Gene3D" id="3.10.450.50">
    <property type="match status" value="1"/>
</dbReference>
<dbReference type="RefSeq" id="WP_252113943.1">
    <property type="nucleotide sequence ID" value="NZ_JAMSCK010000004.1"/>
</dbReference>
<keyword evidence="2" id="KW-1185">Reference proteome</keyword>
<proteinExistence type="predicted"/>
<organism evidence="1 2">
    <name type="scientific">Gramella jeungdoensis</name>
    <dbReference type="NCBI Taxonomy" id="708091"/>
    <lineage>
        <taxon>Bacteria</taxon>
        <taxon>Pseudomonadati</taxon>
        <taxon>Bacteroidota</taxon>
        <taxon>Flavobacteriia</taxon>
        <taxon>Flavobacteriales</taxon>
        <taxon>Flavobacteriaceae</taxon>
        <taxon>Christiangramia</taxon>
    </lineage>
</organism>
<dbReference type="SUPFAM" id="SSF54427">
    <property type="entry name" value="NTF2-like"/>
    <property type="match status" value="1"/>
</dbReference>
<dbReference type="InterPro" id="IPR032710">
    <property type="entry name" value="NTF2-like_dom_sf"/>
</dbReference>
<comment type="caution">
    <text evidence="1">The sequence shown here is derived from an EMBL/GenBank/DDBJ whole genome shotgun (WGS) entry which is preliminary data.</text>
</comment>
<evidence type="ECO:0000313" key="2">
    <source>
        <dbReference type="Proteomes" id="UP001155077"/>
    </source>
</evidence>